<reference evidence="2 3" key="1">
    <citation type="submission" date="2019-05" db="EMBL/GenBank/DDBJ databases">
        <title>Genome sequencing of F202Z8.</title>
        <authorList>
            <person name="Kwon Y.M."/>
        </authorList>
    </citation>
    <scope>NUCLEOTIDE SEQUENCE [LARGE SCALE GENOMIC DNA]</scope>
    <source>
        <strain evidence="2 3">F202Z8</strain>
    </source>
</reference>
<evidence type="ECO:0000259" key="1">
    <source>
        <dbReference type="Pfam" id="PF01642"/>
    </source>
</evidence>
<dbReference type="EMBL" id="CP040710">
    <property type="protein sequence ID" value="QCW98699.1"/>
    <property type="molecule type" value="Genomic_DNA"/>
</dbReference>
<keyword evidence="3" id="KW-1185">Reference proteome</keyword>
<dbReference type="InterPro" id="IPR016176">
    <property type="entry name" value="Cbl-dep_enz_cat"/>
</dbReference>
<organism evidence="2 3">
    <name type="scientific">Aggregatimonas sangjinii</name>
    <dbReference type="NCBI Taxonomy" id="2583587"/>
    <lineage>
        <taxon>Bacteria</taxon>
        <taxon>Pseudomonadati</taxon>
        <taxon>Bacteroidota</taxon>
        <taxon>Flavobacteriia</taxon>
        <taxon>Flavobacteriales</taxon>
        <taxon>Flavobacteriaceae</taxon>
        <taxon>Aggregatimonas</taxon>
    </lineage>
</organism>
<dbReference type="GO" id="GO:0016866">
    <property type="term" value="F:intramolecular transferase activity"/>
    <property type="evidence" value="ECO:0007669"/>
    <property type="project" value="InterPro"/>
</dbReference>
<dbReference type="AlphaFoldDB" id="A0A5B7SNQ9"/>
<dbReference type="KEGG" id="asag:FGM00_00635"/>
<accession>A0A5B7SNQ9</accession>
<sequence length="458" mass="52024">MTKTKLFKDFLPVSSKEWKQKIQYDLKGADYNEKLVWESPEGIRVKPFYHQDEGIYTASVKRAKGHWNIAQSIYAGDAKKANVKAKEFLAKGAESLFITIPSDAVAIAVLLDEIDVSTTKIYCNFEFLSPDYIKKVLDFVGDASDSIYLNIDIIGKLAKTGNWFQNLEDDHRKFDLIAQMGATHTVSIDVGHYQNAGANMTQQLAYGLAHANEYLHHLANSKSVRKGQTFVFQMAAGSNYFFEIGKLRALRILWQTLAREYGVNEKCHIIATPTRRNKTLYDYNTNMLRTTTETMSAILGGADTVMNMPYDAIYHKNNEFGDRIAMNQLLLLKEESYFTKVENPAEGSYYIESLTSQLAQKALALFKDIERNGGLLKQLKAGIIQKKIKESAAKEQAMFNGQKIVLVGTNKYQNEMDNMTETMQLYPFVKTNPQKTLLEPIIAKRFAETIEQNRLKDE</sequence>
<protein>
    <submittedName>
        <fullName evidence="2">Methylmalonyl-CoA mutase</fullName>
    </submittedName>
</protein>
<dbReference type="PANTHER" id="PTHR48101:SF1">
    <property type="entry name" value="METHYLMALONYL-COA MUTASE, LARGE SUBUNIT"/>
    <property type="match status" value="1"/>
</dbReference>
<dbReference type="Proteomes" id="UP000310017">
    <property type="component" value="Chromosome"/>
</dbReference>
<dbReference type="SUPFAM" id="SSF51703">
    <property type="entry name" value="Cobalamin (vitamin B12)-dependent enzymes"/>
    <property type="match status" value="1"/>
</dbReference>
<dbReference type="PANTHER" id="PTHR48101">
    <property type="entry name" value="METHYLMALONYL-COA MUTASE, MITOCHONDRIAL-RELATED"/>
    <property type="match status" value="1"/>
</dbReference>
<proteinExistence type="predicted"/>
<name>A0A5B7SNQ9_9FLAO</name>
<dbReference type="Gene3D" id="3.20.20.240">
    <property type="entry name" value="Methylmalonyl-CoA mutase"/>
    <property type="match status" value="1"/>
</dbReference>
<evidence type="ECO:0000313" key="3">
    <source>
        <dbReference type="Proteomes" id="UP000310017"/>
    </source>
</evidence>
<evidence type="ECO:0000313" key="2">
    <source>
        <dbReference type="EMBL" id="QCW98699.1"/>
    </source>
</evidence>
<dbReference type="Pfam" id="PF01642">
    <property type="entry name" value="MM_CoA_mutase"/>
    <property type="match status" value="1"/>
</dbReference>
<gene>
    <name evidence="2" type="ORF">FGM00_00635</name>
</gene>
<dbReference type="InterPro" id="IPR006099">
    <property type="entry name" value="MeMalonylCoA_mutase_a/b_cat"/>
</dbReference>
<dbReference type="OrthoDB" id="9762378at2"/>
<feature type="domain" description="Methylmalonyl-CoA mutase alpha/beta chain catalytic" evidence="1">
    <location>
        <begin position="178"/>
        <end position="446"/>
    </location>
</feature>
<dbReference type="GO" id="GO:0031419">
    <property type="term" value="F:cobalamin binding"/>
    <property type="evidence" value="ECO:0007669"/>
    <property type="project" value="InterPro"/>
</dbReference>
<dbReference type="RefSeq" id="WP_138851054.1">
    <property type="nucleotide sequence ID" value="NZ_CP040710.1"/>
</dbReference>
<dbReference type="CDD" id="cd03677">
    <property type="entry name" value="MM_CoA_mutase_beta"/>
    <property type="match status" value="1"/>
</dbReference>